<name>A0ABV0ZFL6_9TELE</name>
<dbReference type="Proteomes" id="UP001469553">
    <property type="component" value="Unassembled WGS sequence"/>
</dbReference>
<evidence type="ECO:0000313" key="12">
    <source>
        <dbReference type="EMBL" id="MEQ2304776.1"/>
    </source>
</evidence>
<keyword evidence="1" id="KW-0813">Transport</keyword>
<comment type="caution">
    <text evidence="12">The sequence shown here is derived from an EMBL/GenBank/DDBJ whole genome shotgun (WGS) entry which is preliminary data.</text>
</comment>
<protein>
    <recommendedName>
        <fullName evidence="11">Neurotransmitter-gated ion-channel ligand-binding domain-containing protein</fullName>
    </recommendedName>
</protein>
<evidence type="ECO:0000256" key="8">
    <source>
        <dbReference type="ARBA" id="ARBA00023286"/>
    </source>
</evidence>
<evidence type="ECO:0000256" key="7">
    <source>
        <dbReference type="ARBA" id="ARBA00023170"/>
    </source>
</evidence>
<evidence type="ECO:0000256" key="4">
    <source>
        <dbReference type="ARBA" id="ARBA00023018"/>
    </source>
</evidence>
<keyword evidence="7" id="KW-0675">Receptor</keyword>
<reference evidence="12 13" key="1">
    <citation type="submission" date="2021-06" db="EMBL/GenBank/DDBJ databases">
        <authorList>
            <person name="Palmer J.M."/>
        </authorList>
    </citation>
    <scope>NUCLEOTIDE SEQUENCE [LARGE SCALE GENOMIC DNA]</scope>
    <source>
        <strain evidence="12 13">AS_MEX2019</strain>
        <tissue evidence="12">Muscle</tissue>
    </source>
</reference>
<dbReference type="Pfam" id="PF02931">
    <property type="entry name" value="Neur_chan_LBD"/>
    <property type="match status" value="1"/>
</dbReference>
<dbReference type="PANTHER" id="PTHR18945">
    <property type="entry name" value="NEUROTRANSMITTER GATED ION CHANNEL"/>
    <property type="match status" value="1"/>
</dbReference>
<proteinExistence type="predicted"/>
<evidence type="ECO:0000256" key="6">
    <source>
        <dbReference type="ARBA" id="ARBA00023136"/>
    </source>
</evidence>
<evidence type="ECO:0000313" key="13">
    <source>
        <dbReference type="Proteomes" id="UP001469553"/>
    </source>
</evidence>
<accession>A0ABV0ZFL6</accession>
<evidence type="ECO:0000256" key="3">
    <source>
        <dbReference type="ARBA" id="ARBA00022692"/>
    </source>
</evidence>
<dbReference type="EMBL" id="JAHRIP010060167">
    <property type="protein sequence ID" value="MEQ2304776.1"/>
    <property type="molecule type" value="Genomic_DNA"/>
</dbReference>
<dbReference type="Gene3D" id="2.70.170.10">
    <property type="entry name" value="Neurotransmitter-gated ion-channel ligand-binding domain"/>
    <property type="match status" value="1"/>
</dbReference>
<keyword evidence="5" id="KW-0406">Ion transport</keyword>
<dbReference type="InterPro" id="IPR002394">
    <property type="entry name" value="Nicotinic_acetylcholine_rcpt"/>
</dbReference>
<organism evidence="12 13">
    <name type="scientific">Ameca splendens</name>
    <dbReference type="NCBI Taxonomy" id="208324"/>
    <lineage>
        <taxon>Eukaryota</taxon>
        <taxon>Metazoa</taxon>
        <taxon>Chordata</taxon>
        <taxon>Craniata</taxon>
        <taxon>Vertebrata</taxon>
        <taxon>Euteleostomi</taxon>
        <taxon>Actinopterygii</taxon>
        <taxon>Neopterygii</taxon>
        <taxon>Teleostei</taxon>
        <taxon>Neoteleostei</taxon>
        <taxon>Acanthomorphata</taxon>
        <taxon>Ovalentaria</taxon>
        <taxon>Atherinomorphae</taxon>
        <taxon>Cyprinodontiformes</taxon>
        <taxon>Goodeidae</taxon>
        <taxon>Ameca</taxon>
    </lineage>
</organism>
<dbReference type="InterPro" id="IPR006202">
    <property type="entry name" value="Neur_chan_lig-bd"/>
</dbReference>
<feature type="domain" description="Neurotransmitter-gated ion-channel ligand-binding" evidence="11">
    <location>
        <begin position="19"/>
        <end position="117"/>
    </location>
</feature>
<dbReference type="InterPro" id="IPR006201">
    <property type="entry name" value="Neur_channel"/>
</dbReference>
<keyword evidence="13" id="KW-1185">Reference proteome</keyword>
<evidence type="ECO:0000256" key="1">
    <source>
        <dbReference type="ARBA" id="ARBA00022448"/>
    </source>
</evidence>
<keyword evidence="4" id="KW-0770">Synapse</keyword>
<keyword evidence="9" id="KW-0407">Ion channel</keyword>
<keyword evidence="6" id="KW-0472">Membrane</keyword>
<keyword evidence="3" id="KW-0812">Transmembrane</keyword>
<dbReference type="SUPFAM" id="SSF63712">
    <property type="entry name" value="Nicotinic receptor ligand binding domain-like"/>
    <property type="match status" value="1"/>
</dbReference>
<sequence length="146" mass="16541">SSKKSHKWPIQPGAVEAEHALMKKVFTDYNLKVRPARTPEERVVVRVGMILSSFVGLNMKNEEMSTIVVMNLEWTDYRLTWKPKEHDGIEVLRVPSGKMWLPDIVLINKTEGQMHKGKPYSFCCDALASDHPASTTASLDSLQCEK</sequence>
<evidence type="ECO:0000256" key="10">
    <source>
        <dbReference type="ARBA" id="ARBA00034099"/>
    </source>
</evidence>
<feature type="non-terminal residue" evidence="12">
    <location>
        <position position="1"/>
    </location>
</feature>
<evidence type="ECO:0000256" key="5">
    <source>
        <dbReference type="ARBA" id="ARBA00023065"/>
    </source>
</evidence>
<comment type="subcellular location">
    <subcellularLocation>
        <location evidence="10">Synaptic cell membrane</location>
        <topology evidence="10">Multi-pass membrane protein</topology>
    </subcellularLocation>
</comment>
<keyword evidence="2" id="KW-1003">Cell membrane</keyword>
<evidence type="ECO:0000256" key="2">
    <source>
        <dbReference type="ARBA" id="ARBA00022475"/>
    </source>
</evidence>
<evidence type="ECO:0000256" key="9">
    <source>
        <dbReference type="ARBA" id="ARBA00023303"/>
    </source>
</evidence>
<dbReference type="PRINTS" id="PR00254">
    <property type="entry name" value="NICOTINICR"/>
</dbReference>
<keyword evidence="8" id="KW-1071">Ligand-gated ion channel</keyword>
<gene>
    <name evidence="12" type="ORF">AMECASPLE_030832</name>
</gene>
<dbReference type="InterPro" id="IPR036734">
    <property type="entry name" value="Neur_chan_lig-bd_sf"/>
</dbReference>
<evidence type="ECO:0000259" key="11">
    <source>
        <dbReference type="Pfam" id="PF02931"/>
    </source>
</evidence>